<dbReference type="SMART" id="SM00342">
    <property type="entry name" value="HTH_ARAC"/>
    <property type="match status" value="1"/>
</dbReference>
<comment type="caution">
    <text evidence="6">The sequence shown here is derived from an EMBL/GenBank/DDBJ whole genome shotgun (WGS) entry which is preliminary data.</text>
</comment>
<evidence type="ECO:0000256" key="2">
    <source>
        <dbReference type="ARBA" id="ARBA00023125"/>
    </source>
</evidence>
<dbReference type="PANTHER" id="PTHR47893:SF1">
    <property type="entry name" value="REGULATORY PROTEIN PCHR"/>
    <property type="match status" value="1"/>
</dbReference>
<name>A0A316E4P6_9FLAO</name>
<keyword evidence="2 6" id="KW-0238">DNA-binding</keyword>
<dbReference type="Proteomes" id="UP000651837">
    <property type="component" value="Unassembled WGS sequence"/>
</dbReference>
<dbReference type="OrthoDB" id="799767at2"/>
<dbReference type="PROSITE" id="PS01124">
    <property type="entry name" value="HTH_ARAC_FAMILY_2"/>
    <property type="match status" value="1"/>
</dbReference>
<dbReference type="EMBL" id="QGGQ01000003">
    <property type="protein sequence ID" value="PWK24359.1"/>
    <property type="molecule type" value="Genomic_DNA"/>
</dbReference>
<dbReference type="SUPFAM" id="SSF46689">
    <property type="entry name" value="Homeodomain-like"/>
    <property type="match status" value="1"/>
</dbReference>
<reference evidence="5 8" key="2">
    <citation type="submission" date="2020-07" db="EMBL/GenBank/DDBJ databases">
        <title>The draft genome sequence of Maribacter polysiphoniae KCTC 22021.</title>
        <authorList>
            <person name="Mu L."/>
        </authorList>
    </citation>
    <scope>NUCLEOTIDE SEQUENCE [LARGE SCALE GENOMIC DNA]</scope>
    <source>
        <strain evidence="5 8">KCTC 22021</strain>
    </source>
</reference>
<organism evidence="6 7">
    <name type="scientific">Maribacter polysiphoniae</name>
    <dbReference type="NCBI Taxonomy" id="429344"/>
    <lineage>
        <taxon>Bacteria</taxon>
        <taxon>Pseudomonadati</taxon>
        <taxon>Bacteroidota</taxon>
        <taxon>Flavobacteriia</taxon>
        <taxon>Flavobacteriales</taxon>
        <taxon>Flavobacteriaceae</taxon>
        <taxon>Maribacter</taxon>
    </lineage>
</organism>
<dbReference type="PROSITE" id="PS00041">
    <property type="entry name" value="HTH_ARAC_FAMILY_1"/>
    <property type="match status" value="1"/>
</dbReference>
<dbReference type="AlphaFoldDB" id="A0A316E4P6"/>
<protein>
    <submittedName>
        <fullName evidence="6">AraC-like DNA-binding protein</fullName>
    </submittedName>
    <submittedName>
        <fullName evidence="5">Helix-turn-helix transcriptional regulator</fullName>
    </submittedName>
</protein>
<dbReference type="InterPro" id="IPR053142">
    <property type="entry name" value="PchR_regulatory_protein"/>
</dbReference>
<keyword evidence="8" id="KW-1185">Reference proteome</keyword>
<gene>
    <name evidence="5" type="ORF">HZY62_07945</name>
    <name evidence="6" type="ORF">LX92_01949</name>
</gene>
<dbReference type="GO" id="GO:0003700">
    <property type="term" value="F:DNA-binding transcription factor activity"/>
    <property type="evidence" value="ECO:0007669"/>
    <property type="project" value="InterPro"/>
</dbReference>
<evidence type="ECO:0000256" key="1">
    <source>
        <dbReference type="ARBA" id="ARBA00023015"/>
    </source>
</evidence>
<dbReference type="InterPro" id="IPR018060">
    <property type="entry name" value="HTH_AraC"/>
</dbReference>
<dbReference type="InterPro" id="IPR009057">
    <property type="entry name" value="Homeodomain-like_sf"/>
</dbReference>
<evidence type="ECO:0000256" key="3">
    <source>
        <dbReference type="ARBA" id="ARBA00023163"/>
    </source>
</evidence>
<sequence length="328" mass="38318">MKSTLKSSSFTEKTIVRNYPKGFKSEELREETVVSSSSLVKGETKEIFLDGIKISIRKGKINPPLIIDVEHNFPFFKMHFEIEGNSHYTPKNDRSVAVKIPNGHYNFFFLPMVKGKLRYDCYKRNTLEILFTKDYLKRVFGHSYRAVSSSFGDALERDIPFLMWKHSKPITSQLQFIIDEIINCTYEGAIKKAYLESKITEILTLFFDSLKNKKTYQEKNITEDDYLNILKAETIIKKNLKNPPTILELSQITGINQFKLKQNFKLVFGMPIFSYLTELRMVKAKKLILEKGYTVTEASYEIGYKNPQHFTTAFKRKYNYLPSKLKKH</sequence>
<keyword evidence="1" id="KW-0805">Transcription regulation</keyword>
<evidence type="ECO:0000313" key="6">
    <source>
        <dbReference type="EMBL" id="PWK24359.1"/>
    </source>
</evidence>
<evidence type="ECO:0000259" key="4">
    <source>
        <dbReference type="PROSITE" id="PS01124"/>
    </source>
</evidence>
<proteinExistence type="predicted"/>
<dbReference type="EMBL" id="JACWLN010000003">
    <property type="protein sequence ID" value="MBD1260517.1"/>
    <property type="molecule type" value="Genomic_DNA"/>
</dbReference>
<feature type="domain" description="HTH araC/xylS-type" evidence="4">
    <location>
        <begin position="230"/>
        <end position="328"/>
    </location>
</feature>
<dbReference type="InterPro" id="IPR018062">
    <property type="entry name" value="HTH_AraC-typ_CS"/>
</dbReference>
<dbReference type="RefSeq" id="WP_109650084.1">
    <property type="nucleotide sequence ID" value="NZ_JACWLN010000003.1"/>
</dbReference>
<dbReference type="Proteomes" id="UP000245667">
    <property type="component" value="Unassembled WGS sequence"/>
</dbReference>
<dbReference type="Gene3D" id="1.10.10.60">
    <property type="entry name" value="Homeodomain-like"/>
    <property type="match status" value="2"/>
</dbReference>
<dbReference type="GO" id="GO:0043565">
    <property type="term" value="F:sequence-specific DNA binding"/>
    <property type="evidence" value="ECO:0007669"/>
    <property type="project" value="InterPro"/>
</dbReference>
<keyword evidence="3" id="KW-0804">Transcription</keyword>
<evidence type="ECO:0000313" key="5">
    <source>
        <dbReference type="EMBL" id="MBD1260517.1"/>
    </source>
</evidence>
<accession>A0A316E4P6</accession>
<evidence type="ECO:0000313" key="7">
    <source>
        <dbReference type="Proteomes" id="UP000245667"/>
    </source>
</evidence>
<dbReference type="Pfam" id="PF12833">
    <property type="entry name" value="HTH_18"/>
    <property type="match status" value="1"/>
</dbReference>
<dbReference type="PANTHER" id="PTHR47893">
    <property type="entry name" value="REGULATORY PROTEIN PCHR"/>
    <property type="match status" value="1"/>
</dbReference>
<evidence type="ECO:0000313" key="8">
    <source>
        <dbReference type="Proteomes" id="UP000651837"/>
    </source>
</evidence>
<reference evidence="6 7" key="1">
    <citation type="submission" date="2018-05" db="EMBL/GenBank/DDBJ databases">
        <title>Genomic Encyclopedia of Archaeal and Bacterial Type Strains, Phase II (KMG-II): from individual species to whole genera.</title>
        <authorList>
            <person name="Goeker M."/>
        </authorList>
    </citation>
    <scope>NUCLEOTIDE SEQUENCE [LARGE SCALE GENOMIC DNA]</scope>
    <source>
        <strain evidence="6 7">DSM 23514</strain>
    </source>
</reference>